<protein>
    <submittedName>
        <fullName evidence="1">Uncharacterized protein</fullName>
    </submittedName>
</protein>
<proteinExistence type="predicted"/>
<dbReference type="STRING" id="573508.A0A1E3BGV7"/>
<comment type="caution">
    <text evidence="1">The sequence shown here is derived from an EMBL/GenBank/DDBJ whole genome shotgun (WGS) entry which is preliminary data.</text>
</comment>
<accession>A0A1E3BGV7</accession>
<gene>
    <name evidence="1" type="ORF">SI65_03268</name>
</gene>
<evidence type="ECO:0000313" key="2">
    <source>
        <dbReference type="Proteomes" id="UP000094569"/>
    </source>
</evidence>
<reference evidence="1 2" key="1">
    <citation type="journal article" date="2016" name="BMC Genomics">
        <title>Comparative genomic and transcriptomic analyses of the Fuzhuan brick tea-fermentation fungus Aspergillus cristatus.</title>
        <authorList>
            <person name="Ge Y."/>
            <person name="Wang Y."/>
            <person name="Liu Y."/>
            <person name="Tan Y."/>
            <person name="Ren X."/>
            <person name="Zhang X."/>
            <person name="Hyde K.D."/>
            <person name="Liu Y."/>
            <person name="Liu Z."/>
        </authorList>
    </citation>
    <scope>NUCLEOTIDE SEQUENCE [LARGE SCALE GENOMIC DNA]</scope>
    <source>
        <strain evidence="1 2">GZAAS20.1005</strain>
    </source>
</reference>
<dbReference type="Proteomes" id="UP000094569">
    <property type="component" value="Unassembled WGS sequence"/>
</dbReference>
<keyword evidence="2" id="KW-1185">Reference proteome</keyword>
<name>A0A1E3BGV7_ASPCR</name>
<organism evidence="1 2">
    <name type="scientific">Aspergillus cristatus</name>
    <name type="common">Chinese Fuzhuan brick tea-fermentation fungus</name>
    <name type="synonym">Eurotium cristatum</name>
    <dbReference type="NCBI Taxonomy" id="573508"/>
    <lineage>
        <taxon>Eukaryota</taxon>
        <taxon>Fungi</taxon>
        <taxon>Dikarya</taxon>
        <taxon>Ascomycota</taxon>
        <taxon>Pezizomycotina</taxon>
        <taxon>Eurotiomycetes</taxon>
        <taxon>Eurotiomycetidae</taxon>
        <taxon>Eurotiales</taxon>
        <taxon>Aspergillaceae</taxon>
        <taxon>Aspergillus</taxon>
        <taxon>Aspergillus subgen. Aspergillus</taxon>
    </lineage>
</organism>
<sequence>MHGFHIQGSMEVSVSMQWHTSDNSRGFGGPTISIKLPATTCTTGYPSKLESRQGDEKGIDLWVPVAGLGASVLVSAMLETVKYWISYNKLVIRIQQQLILAIFDKAV</sequence>
<dbReference type="AlphaFoldDB" id="A0A1E3BGV7"/>
<dbReference type="EMBL" id="JXNT01000003">
    <property type="protein sequence ID" value="ODM20215.1"/>
    <property type="molecule type" value="Genomic_DNA"/>
</dbReference>
<dbReference type="VEuPathDB" id="FungiDB:SI65_03268"/>
<evidence type="ECO:0000313" key="1">
    <source>
        <dbReference type="EMBL" id="ODM20215.1"/>
    </source>
</evidence>